<dbReference type="GO" id="GO:0016301">
    <property type="term" value="F:kinase activity"/>
    <property type="evidence" value="ECO:0007669"/>
    <property type="project" value="UniProtKB-KW"/>
</dbReference>
<feature type="compositionally biased region" description="Low complexity" evidence="6">
    <location>
        <begin position="354"/>
        <end position="366"/>
    </location>
</feature>
<dbReference type="PANTHER" id="PTHR23209:SF4">
    <property type="entry name" value="A-KINASE ANCHOR PROTEIN 12"/>
    <property type="match status" value="1"/>
</dbReference>
<gene>
    <name evidence="8" type="ORF">EXN66_Car016632</name>
</gene>
<feature type="region of interest" description="Disordered" evidence="6">
    <location>
        <begin position="1951"/>
        <end position="2009"/>
    </location>
</feature>
<feature type="compositionally biased region" description="Basic and acidic residues" evidence="6">
    <location>
        <begin position="2729"/>
        <end position="2741"/>
    </location>
</feature>
<feature type="compositionally biased region" description="Basic and acidic residues" evidence="6">
    <location>
        <begin position="1921"/>
        <end position="1934"/>
    </location>
</feature>
<feature type="compositionally biased region" description="Basic and acidic residues" evidence="6">
    <location>
        <begin position="154"/>
        <end position="164"/>
    </location>
</feature>
<evidence type="ECO:0000313" key="9">
    <source>
        <dbReference type="Proteomes" id="UP000503349"/>
    </source>
</evidence>
<feature type="compositionally biased region" description="Basic and acidic residues" evidence="6">
    <location>
        <begin position="1153"/>
        <end position="1166"/>
    </location>
</feature>
<feature type="region of interest" description="Disordered" evidence="6">
    <location>
        <begin position="1150"/>
        <end position="1173"/>
    </location>
</feature>
<feature type="region of interest" description="Disordered" evidence="6">
    <location>
        <begin position="1418"/>
        <end position="1475"/>
    </location>
</feature>
<feature type="compositionally biased region" description="Basic and acidic residues" evidence="6">
    <location>
        <begin position="449"/>
        <end position="470"/>
    </location>
</feature>
<evidence type="ECO:0000256" key="6">
    <source>
        <dbReference type="SAM" id="MobiDB-lite"/>
    </source>
</evidence>
<protein>
    <submittedName>
        <fullName evidence="8">A-kinase anchor protein 12</fullName>
    </submittedName>
</protein>
<feature type="region of interest" description="Disordered" evidence="6">
    <location>
        <begin position="252"/>
        <end position="612"/>
    </location>
</feature>
<feature type="compositionally biased region" description="Basic and acidic residues" evidence="6">
    <location>
        <begin position="1223"/>
        <end position="1254"/>
    </location>
</feature>
<feature type="compositionally biased region" description="Acidic residues" evidence="6">
    <location>
        <begin position="593"/>
        <end position="608"/>
    </location>
</feature>
<feature type="compositionally biased region" description="Basic and acidic residues" evidence="6">
    <location>
        <begin position="1441"/>
        <end position="1451"/>
    </location>
</feature>
<feature type="compositionally biased region" description="Polar residues" evidence="6">
    <location>
        <begin position="388"/>
        <end position="398"/>
    </location>
</feature>
<feature type="compositionally biased region" description="Polar residues" evidence="6">
    <location>
        <begin position="3009"/>
        <end position="3019"/>
    </location>
</feature>
<feature type="compositionally biased region" description="Basic and acidic residues" evidence="6">
    <location>
        <begin position="20"/>
        <end position="37"/>
    </location>
</feature>
<dbReference type="InterPro" id="IPR028540">
    <property type="entry name" value="AKAP12"/>
</dbReference>
<feature type="region of interest" description="Disordered" evidence="6">
    <location>
        <begin position="207"/>
        <end position="232"/>
    </location>
</feature>
<feature type="compositionally biased region" description="Basic and acidic residues" evidence="6">
    <location>
        <begin position="1587"/>
        <end position="1597"/>
    </location>
</feature>
<feature type="compositionally biased region" description="Basic and acidic residues" evidence="6">
    <location>
        <begin position="1208"/>
        <end position="1217"/>
    </location>
</feature>
<dbReference type="GO" id="GO:0016020">
    <property type="term" value="C:membrane"/>
    <property type="evidence" value="ECO:0007669"/>
    <property type="project" value="UniProtKB-SubCell"/>
</dbReference>
<feature type="region of interest" description="Disordered" evidence="6">
    <location>
        <begin position="1579"/>
        <end position="1610"/>
    </location>
</feature>
<dbReference type="Pfam" id="PF03832">
    <property type="entry name" value="WSK"/>
    <property type="match status" value="2"/>
</dbReference>
<evidence type="ECO:0000256" key="5">
    <source>
        <dbReference type="ARBA" id="ARBA00023288"/>
    </source>
</evidence>
<feature type="region of interest" description="Disordered" evidence="6">
    <location>
        <begin position="1"/>
        <end position="103"/>
    </location>
</feature>
<organism evidence="8 9">
    <name type="scientific">Channa argus</name>
    <name type="common">Northern snakehead</name>
    <name type="synonym">Ophicephalus argus</name>
    <dbReference type="NCBI Taxonomy" id="215402"/>
    <lineage>
        <taxon>Eukaryota</taxon>
        <taxon>Metazoa</taxon>
        <taxon>Chordata</taxon>
        <taxon>Craniata</taxon>
        <taxon>Vertebrata</taxon>
        <taxon>Euteleostomi</taxon>
        <taxon>Actinopterygii</taxon>
        <taxon>Neopterygii</taxon>
        <taxon>Teleostei</taxon>
        <taxon>Neoteleostei</taxon>
        <taxon>Acanthomorphata</taxon>
        <taxon>Anabantaria</taxon>
        <taxon>Anabantiformes</taxon>
        <taxon>Channoidei</taxon>
        <taxon>Channidae</taxon>
        <taxon>Channa</taxon>
    </lineage>
</organism>
<feature type="compositionally biased region" description="Basic and acidic residues" evidence="6">
    <location>
        <begin position="2199"/>
        <end position="2217"/>
    </location>
</feature>
<keyword evidence="8" id="KW-0418">Kinase</keyword>
<feature type="compositionally biased region" description="Basic residues" evidence="6">
    <location>
        <begin position="542"/>
        <end position="552"/>
    </location>
</feature>
<feature type="region of interest" description="Disordered" evidence="6">
    <location>
        <begin position="2278"/>
        <end position="2368"/>
    </location>
</feature>
<evidence type="ECO:0000259" key="7">
    <source>
        <dbReference type="PROSITE" id="PS51893"/>
    </source>
</evidence>
<feature type="compositionally biased region" description="Basic and acidic residues" evidence="6">
    <location>
        <begin position="1661"/>
        <end position="1684"/>
    </location>
</feature>
<feature type="domain" description="A kinase-anchoring proteins AKAP-5 and AKAP-12 calmodulin (CaM)-binding" evidence="7">
    <location>
        <begin position="413"/>
        <end position="433"/>
    </location>
</feature>
<feature type="compositionally biased region" description="Acidic residues" evidence="6">
    <location>
        <begin position="2912"/>
        <end position="2930"/>
    </location>
</feature>
<comment type="subcellular location">
    <subcellularLocation>
        <location evidence="1">Membrane</location>
        <topology evidence="1">Lipid-anchor</topology>
    </subcellularLocation>
</comment>
<dbReference type="GO" id="GO:0090036">
    <property type="term" value="P:regulation of protein kinase C signaling"/>
    <property type="evidence" value="ECO:0007669"/>
    <property type="project" value="InterPro"/>
</dbReference>
<feature type="region of interest" description="Disordered" evidence="6">
    <location>
        <begin position="1635"/>
        <end position="1684"/>
    </location>
</feature>
<feature type="compositionally biased region" description="Polar residues" evidence="6">
    <location>
        <begin position="2794"/>
        <end position="2821"/>
    </location>
</feature>
<dbReference type="GO" id="GO:0005737">
    <property type="term" value="C:cytoplasm"/>
    <property type="evidence" value="ECO:0007669"/>
    <property type="project" value="TreeGrafter"/>
</dbReference>
<feature type="compositionally biased region" description="Basic and acidic residues" evidence="6">
    <location>
        <begin position="2941"/>
        <end position="2968"/>
    </location>
</feature>
<feature type="compositionally biased region" description="Basic and acidic residues" evidence="6">
    <location>
        <begin position="2343"/>
        <end position="2354"/>
    </location>
</feature>
<evidence type="ECO:0000256" key="3">
    <source>
        <dbReference type="ARBA" id="ARBA00022860"/>
    </source>
</evidence>
<feature type="region of interest" description="Disordered" evidence="6">
    <location>
        <begin position="1022"/>
        <end position="1105"/>
    </location>
</feature>
<feature type="region of interest" description="Disordered" evidence="6">
    <location>
        <begin position="1764"/>
        <end position="1786"/>
    </location>
</feature>
<keyword evidence="8" id="KW-0808">Transferase</keyword>
<feature type="compositionally biased region" description="Basic and acidic residues" evidence="6">
    <location>
        <begin position="301"/>
        <end position="313"/>
    </location>
</feature>
<proteinExistence type="predicted"/>
<accession>A0A6G1QET8</accession>
<feature type="region of interest" description="Disordered" evidence="6">
    <location>
        <begin position="1904"/>
        <end position="1934"/>
    </location>
</feature>
<feature type="compositionally biased region" description="Acidic residues" evidence="6">
    <location>
        <begin position="402"/>
        <end position="414"/>
    </location>
</feature>
<reference evidence="9" key="2">
    <citation type="submission" date="2019-02" db="EMBL/GenBank/DDBJ databases">
        <title>Opniocepnalus argus Var Kimnra genome.</title>
        <authorList>
            <person name="Zhou C."/>
            <person name="Xiao S."/>
        </authorList>
    </citation>
    <scope>NUCLEOTIDE SEQUENCE [LARGE SCALE GENOMIC DNA]</scope>
</reference>
<dbReference type="PANTHER" id="PTHR23209">
    <property type="entry name" value="A-KINASE ANCHOR PROTEIN 12"/>
    <property type="match status" value="1"/>
</dbReference>
<dbReference type="GO" id="GO:0005516">
    <property type="term" value="F:calmodulin binding"/>
    <property type="evidence" value="ECO:0007669"/>
    <property type="project" value="UniProtKB-KW"/>
</dbReference>
<reference evidence="8 9" key="1">
    <citation type="submission" date="2019-02" db="EMBL/GenBank/DDBJ databases">
        <title>Opniocepnalus argus genome.</title>
        <authorList>
            <person name="Zhou C."/>
            <person name="Xiao S."/>
        </authorList>
    </citation>
    <scope>NUCLEOTIDE SEQUENCE [LARGE SCALE GENOMIC DNA]</scope>
    <source>
        <strain evidence="8">OARG1902GOOAL</strain>
        <tissue evidence="8">Muscle</tissue>
    </source>
</reference>
<feature type="compositionally biased region" description="Basic and acidic residues" evidence="6">
    <location>
        <begin position="1093"/>
        <end position="1105"/>
    </location>
</feature>
<feature type="compositionally biased region" description="Polar residues" evidence="6">
    <location>
        <begin position="510"/>
        <end position="527"/>
    </location>
</feature>
<feature type="compositionally biased region" description="Basic and acidic residues" evidence="6">
    <location>
        <begin position="1997"/>
        <end position="2009"/>
    </location>
</feature>
<feature type="compositionally biased region" description="Polar residues" evidence="6">
    <location>
        <begin position="2829"/>
        <end position="2844"/>
    </location>
</feature>
<feature type="domain" description="A kinase-anchoring proteins AKAP-5 and AKAP-12 calmodulin (CaM)-binding" evidence="7">
    <location>
        <begin position="537"/>
        <end position="557"/>
    </location>
</feature>
<feature type="region of interest" description="Disordered" evidence="6">
    <location>
        <begin position="2124"/>
        <end position="2151"/>
    </location>
</feature>
<keyword evidence="5" id="KW-0449">Lipoprotein</keyword>
<feature type="compositionally biased region" description="Basic and acidic residues" evidence="6">
    <location>
        <begin position="1972"/>
        <end position="1984"/>
    </location>
</feature>
<feature type="region of interest" description="Disordered" evidence="6">
    <location>
        <begin position="145"/>
        <end position="164"/>
    </location>
</feature>
<feature type="compositionally biased region" description="Polar residues" evidence="6">
    <location>
        <begin position="1022"/>
        <end position="1032"/>
    </location>
</feature>
<evidence type="ECO:0000313" key="8">
    <source>
        <dbReference type="EMBL" id="KAF3700944.1"/>
    </source>
</evidence>
<feature type="compositionally biased region" description="Basic and acidic residues" evidence="6">
    <location>
        <begin position="52"/>
        <end position="86"/>
    </location>
</feature>
<dbReference type="EMBL" id="CM015727">
    <property type="protein sequence ID" value="KAF3700944.1"/>
    <property type="molecule type" value="Genomic_DNA"/>
</dbReference>
<keyword evidence="3" id="KW-0112">Calmodulin-binding</keyword>
<feature type="region of interest" description="Disordered" evidence="6">
    <location>
        <begin position="1201"/>
        <end position="1256"/>
    </location>
</feature>
<dbReference type="Proteomes" id="UP000503349">
    <property type="component" value="Chromosome 16"/>
</dbReference>
<dbReference type="GO" id="GO:0007165">
    <property type="term" value="P:signal transduction"/>
    <property type="evidence" value="ECO:0007669"/>
    <property type="project" value="TreeGrafter"/>
</dbReference>
<dbReference type="PROSITE" id="PS51893">
    <property type="entry name" value="AKAP_CAM_BD"/>
    <property type="match status" value="2"/>
</dbReference>
<dbReference type="GO" id="GO:0010739">
    <property type="term" value="P:positive regulation of protein kinase A signaling"/>
    <property type="evidence" value="ECO:0007669"/>
    <property type="project" value="InterPro"/>
</dbReference>
<keyword evidence="4" id="KW-0472">Membrane</keyword>
<sequence length="3019" mass="330452">MGGVQSAQRESEEDSAAAEESGKVHDAQTEHHAEHKIVTNNGQMSDINGKADGTKAEVDGHAEDEISAVDRDVSEAEKPLKEETPLEKVAINEVESSNKADANEEITLDMMEMNGKQNDINESFKRLFSSVNLKVTVKRGSAEKPDITVDVPEDTTKEEPNRPEYAAKEVRMKSENAEHGAHETYDHELTCQTLTDVRSEDVLEAADKAGPRTTLPVPEDEKVQPNAEPEEEMVVSPIKRFFTTGIFFGLRRKRKPAEDEATQTEPAEIRKTEAEETTQPTVKVQQDDIEISVGVEAVTAETERKENELKEENLSASSARTTGEEKTPSTATSTIIVSEAEILSSQEKDKIQASPLKRLLSASSLKKSSKKQRERKSSDARMSDSGEHVSNQLLSSIKGTDDQTEECPAGEEDGAWASFKKLVTPKKSVKKSSLTNEEKQIPGPVQESKLSEGEQMSDHSTEEGKKRKDSSVSWEAVLCGSGRRRSRSRKTSDSEDENPQGDDDNKQDSTVESSNEVDGSLLSSAKQAASPLDADGASTWKSFKKLVTPKRKAKDEDTQSDVGATQDDSSFSIKNLLPGQKKRMAAEKQDYVSSDEADKEVASDDEDSLTPAVVPLSEFDTVETGVHLQTDANIESHVPKEPAYEIQQDVLHMTSEPFLLSDSLQTEAKKVQENKHAFKNETFTAPASNVEPEDVTELISKHQQLSDIPEEGVITETVVTPASVAEEAARDDTIAEDMIEITSEAITAPEPVDNTLADETEMVSAVSHLSESSKTSGNATPVPAEYDIKDTEEVLQQVVENICISPNALPVCSEDIYSKRIVASVSHQIFQSFKKQDQTILEIHRSSDATAICTGLKVKELHGINELAATAQKESLSEVSEAVSTEFVSEVPTEEFDTAELSVDEILKISVTHLEESIKTLESTNENHDVLECESEVNEATSTEIRPKSEETVVDECSLIEAHQAEPENCQIYTQEEETRDGGLGQKVQSVLETKDAIMQLQAENQEQPPVEVQELQVLTTGEATTLNSTEDIAQLPEKEVRTEDIPPAATMTDEPKEEPEHLTEDNAETQKVDELQEDAQAPALDSKISNKKSSEKDDKLQTDAAKIEHDVTEVLGTVQDTAVDSEIGGNETPGLQMLLSEDIVQAETVTYEPKEEPEPLTKVDTETDEEDELQTDAAKIENVHVSEVLGEVLKAVVDSEMTSVGTPEKEVPRLEDSPSSERVMDEPKEEIEPATKVNVEPEKDDELKTHPGRSEQVQQVLVAQAAALDSEIHSSKTSEKEILLTEDTALGEAVRHEIKDKTESVTEVNAELEKKDEIQTDTTQTVHVQVSDVVGSVQATAVDLEIGGIEPPEILLSEDIVQAETVTYEPKEEPEPVTEITAEPEKEDELQVDAAKTEYVQVSEVLGFIHEAAVDAKMTSTETPEKEVPLLEDIPSSERVMGEPREEIESVTKVTVEPEKDDELQTDAATSEQKQLQQVFAVDVTALESEMGSTPTPGMQVLLSDVVPPAEAVTEEPEEKTMPVTEVNVMCVKEDELQTHAAKTEYRQVPEVLAVQAAALDPQIGSIKISEREIPLTEDTAQGEAVTRELVDKTEPVTEVNGESEKEDKLKADAAKIKNEQVSEVSGQILKAAVDTEMNSSETPKKDVPSLEDISPSERVPSEPKEEPEHLTEVVVEPEKGDEIQGDAEYRQVSEVLAVQAAALCSEISTKISEKENVLSEDTAPGEAITHELKDETAPVSEVNVEWDKEDELQTVAAKIEDEVSEVLGGDQPITEDSETDGSEISKMQVSLSEDTVQAKTVTYEPKEEPEPVSENEMLLSEDTAIGEAVTDELKDKTQPVIKVDVECEKEDEKNDAAKIEHVQVSEVLGGDQASTVHSQIGGTETSEMQVSLSEDTVQAETVTYEPKEEPEPVTEVNVEPEKEVEKQRDAAKTKYVQVSEVLGCEQAAAVDSEMTSTETPEVPLLEDIPSSERDEPKEETEPVTKVTVDPEKDDELQTHASKTEYRQVSEVLAALTTALDSEISSSKISENEMLLSEDTAIGEAVTDELKDKTQPVIKVDVECEKEDEKNDAAKIEHVQVSEVLGGDQASTVHSQIGGTETSEMQVSLSEDTVQAEIVTYEHKAETEPVTEVTAEPEKEDEKQRDAAITERVHVSDVLEGVEATAVDLEMRGTETLEMQIPLSEDIPQGEAVTCEVKKETKPVPEDELDKKDKLQTDSAKSEYGQVPEVLVVQGAALDLEMANENEDPLSEDIPLEETMEDLAEDLEAQVTTIDLDEGSATSQAAPETQALVDEPGQAEKSDSEQGRIVSLEMEVISGETQSTQSVDEPLLATEGSTEPMEEIRAEDAKTEDVQESEVLSCNGNDTVTETEPEVEATISGHGAESVEGADAQQSDFQNPDADYVIGSVTDQIDSKAGIEFNQALETNEDQTAKSLPQDVHVEQEAGIPEVADKFQTLSAVHVSSVNEETNCVPVLEKKVISEETPEPCVDNATVTYEPKHEVQLSEVQGSVQGEKQGELPGAQVKISAVEHAVVAQVITCNLREVSAAIPDVLIEQRSDIREPLMDTIANELEFKEEVETATPKVQSDVTQAAKEERGVAMMQVPSAEFENTHGIQVQVFEVDVEAAEILVDSVVNVGVTEAKEVVGVCHESVTVQDTLSATEETEKELINEENTVIIHKVIQHVKEDLPESLVVQTRSQEEVVNLEQEPIKLPDDVTVMRQASESESDKVENQREKEQITIGQRRTEAPISDDSTQTLNVPRSLDSEDSEEHKAGVTAEEVKPPSEDLEMKTTNQEAQIFPTTTSKTGSEAPQNTGETSLIGHLESYSSPLEGNLNLQSGQAEPPASPSAAKERSHDCPPPATERTLTDESELGVHAVDPQQNARQILSEPHLYEAYCGKPQVENPPEQTEEENEQDLWMDAEEDICTQEQSDVSGVKVEEPGKHQTECDQEEKAELQYEAERAPDPASKSQIKEEESQQEMQKTGETGETENESEEFSVAPEHLGTTSVALTEWE</sequence>
<feature type="region of interest" description="Disordered" evidence="6">
    <location>
        <begin position="1368"/>
        <end position="1390"/>
    </location>
</feature>
<feature type="region of interest" description="Disordered" evidence="6">
    <location>
        <begin position="2723"/>
        <end position="3019"/>
    </location>
</feature>
<feature type="region of interest" description="Disordered" evidence="6">
    <location>
        <begin position="2199"/>
        <end position="2223"/>
    </location>
</feature>
<name>A0A6G1QET8_CHAAH</name>
<feature type="compositionally biased region" description="Polar residues" evidence="6">
    <location>
        <begin position="560"/>
        <end position="573"/>
    </location>
</feature>
<keyword evidence="2" id="KW-0597">Phosphoprotein</keyword>
<feature type="compositionally biased region" description="Basic and acidic residues" evidence="6">
    <location>
        <begin position="2773"/>
        <end position="2793"/>
    </location>
</feature>
<evidence type="ECO:0000256" key="4">
    <source>
        <dbReference type="ARBA" id="ARBA00023136"/>
    </source>
</evidence>
<feature type="compositionally biased region" description="Basic and acidic residues" evidence="6">
    <location>
        <begin position="375"/>
        <end position="387"/>
    </location>
</feature>
<feature type="compositionally biased region" description="Basic and acidic residues" evidence="6">
    <location>
        <begin position="1059"/>
        <end position="1075"/>
    </location>
</feature>
<keyword evidence="9" id="KW-1185">Reference proteome</keyword>
<feature type="compositionally biased region" description="Basic and acidic residues" evidence="6">
    <location>
        <begin position="2137"/>
        <end position="2151"/>
    </location>
</feature>
<evidence type="ECO:0000256" key="2">
    <source>
        <dbReference type="ARBA" id="ARBA00022553"/>
    </source>
</evidence>
<dbReference type="GO" id="GO:0051018">
    <property type="term" value="F:protein kinase A binding"/>
    <property type="evidence" value="ECO:0007669"/>
    <property type="project" value="InterPro"/>
</dbReference>
<evidence type="ECO:0000256" key="1">
    <source>
        <dbReference type="ARBA" id="ARBA00004635"/>
    </source>
</evidence>
<dbReference type="InterPro" id="IPR001573">
    <property type="entry name" value="AKAP_WSK"/>
</dbReference>